<dbReference type="RefSeq" id="WP_144258430.1">
    <property type="nucleotide sequence ID" value="NZ_CP041636.1"/>
</dbReference>
<name>A0A516H6M3_9PROT</name>
<dbReference type="InterPro" id="IPR036249">
    <property type="entry name" value="Thioredoxin-like_sf"/>
</dbReference>
<evidence type="ECO:0000313" key="2">
    <source>
        <dbReference type="Proteomes" id="UP000317496"/>
    </source>
</evidence>
<protein>
    <submittedName>
        <fullName evidence="1">TlpA family protein disulfide reductase</fullName>
    </submittedName>
</protein>
<dbReference type="AlphaFoldDB" id="A0A516H6M3"/>
<dbReference type="KEGG" id="fer:FNB15_20090"/>
<dbReference type="PANTHER" id="PTHR42852:SF13">
    <property type="entry name" value="PROTEIN DIPZ"/>
    <property type="match status" value="1"/>
</dbReference>
<accession>A0A516H6M3</accession>
<dbReference type="SUPFAM" id="SSF52833">
    <property type="entry name" value="Thioredoxin-like"/>
    <property type="match status" value="1"/>
</dbReference>
<dbReference type="Gene3D" id="3.40.30.10">
    <property type="entry name" value="Glutaredoxin"/>
    <property type="match status" value="1"/>
</dbReference>
<keyword evidence="2" id="KW-1185">Reference proteome</keyword>
<dbReference type="Proteomes" id="UP000317496">
    <property type="component" value="Chromosome"/>
</dbReference>
<dbReference type="OrthoDB" id="9811352at2"/>
<evidence type="ECO:0000313" key="1">
    <source>
        <dbReference type="EMBL" id="QDO99434.1"/>
    </source>
</evidence>
<reference evidence="1 2" key="1">
    <citation type="submission" date="2019-07" db="EMBL/GenBank/DDBJ databases">
        <title>Genome sequencing for Ferrovibrio sp. K5.</title>
        <authorList>
            <person name="Park S.-J."/>
        </authorList>
    </citation>
    <scope>NUCLEOTIDE SEQUENCE [LARGE SCALE GENOMIC DNA]</scope>
    <source>
        <strain evidence="1 2">K5</strain>
    </source>
</reference>
<gene>
    <name evidence="1" type="ORF">FNB15_20090</name>
</gene>
<sequence length="178" mass="19324">MLKRIAPELAVSQWFNTDNPLMLASLRGRVVFLHSFQMLCPGCVSLAIPQAQKIEQVFRNSDLQVIGLHTVFEHHAAMTPVALQAFLHEYRITHPVGVDQPGEGLLPVTMERFQFQGTPSAVIIGRDGSMLHHKFGAEDDMIVGARIASALSMPVPVVETAPQEPADGCADGFCAVPA</sequence>
<dbReference type="PANTHER" id="PTHR42852">
    <property type="entry name" value="THIOL:DISULFIDE INTERCHANGE PROTEIN DSBE"/>
    <property type="match status" value="1"/>
</dbReference>
<dbReference type="InterPro" id="IPR050553">
    <property type="entry name" value="Thioredoxin_ResA/DsbE_sf"/>
</dbReference>
<organism evidence="1 2">
    <name type="scientific">Ferrovibrio terrae</name>
    <dbReference type="NCBI Taxonomy" id="2594003"/>
    <lineage>
        <taxon>Bacteria</taxon>
        <taxon>Pseudomonadati</taxon>
        <taxon>Pseudomonadota</taxon>
        <taxon>Alphaproteobacteria</taxon>
        <taxon>Rhodospirillales</taxon>
        <taxon>Rhodospirillaceae</taxon>
        <taxon>Ferrovibrio</taxon>
    </lineage>
</organism>
<dbReference type="EMBL" id="CP041636">
    <property type="protein sequence ID" value="QDO99434.1"/>
    <property type="molecule type" value="Genomic_DNA"/>
</dbReference>
<proteinExistence type="predicted"/>